<name>A0ABW3SW29_9BACT</name>
<dbReference type="InterPro" id="IPR011050">
    <property type="entry name" value="Pectin_lyase_fold/virulence"/>
</dbReference>
<keyword evidence="1" id="KW-0378">Hydrolase</keyword>
<keyword evidence="2" id="KW-1185">Reference proteome</keyword>
<sequence>MLGYFIWQQNTTPPASASFQLQYEGPIVITKGGTYTGNWESKDAEVSAVEIKTSEPVIILNSNIRGAGRLIRSQGYAADIQVYNTYGYGITPTPWKEYKKPRNFLVVDVFRNIVVEHCYIENAAGINLGVSYEGNGSPQETVKIRYNKVRNIDGRVHDGWAIVNFVGLNFRNPIRHAEIAWNQVINEPDESVVEDNINIYNTRGLPDSPIRIHNNYIQGAFPLPSSESNYTGGGILSDSPGTDSTQATAHLEIYRNQLVGLGGYCIGIAGGNNIKVYNNRMVVAARHSNDSLYTFWTSGVWAKDYYQTKSTYANTMHHNTIAVVGKTGTWRNDIVDDSIIAANLFSNTVLADQVTKSMEKKEFEHWENKLRQNKIKIGPLASMKQKH</sequence>
<dbReference type="InterPro" id="IPR006626">
    <property type="entry name" value="PbH1"/>
</dbReference>
<dbReference type="SUPFAM" id="SSF51126">
    <property type="entry name" value="Pectin lyase-like"/>
    <property type="match status" value="1"/>
</dbReference>
<organism evidence="1 2">
    <name type="scientific">Pontibacter rugosus</name>
    <dbReference type="NCBI Taxonomy" id="1745966"/>
    <lineage>
        <taxon>Bacteria</taxon>
        <taxon>Pseudomonadati</taxon>
        <taxon>Bacteroidota</taxon>
        <taxon>Cytophagia</taxon>
        <taxon>Cytophagales</taxon>
        <taxon>Hymenobacteraceae</taxon>
        <taxon>Pontibacter</taxon>
    </lineage>
</organism>
<reference evidence="2" key="1">
    <citation type="journal article" date="2019" name="Int. J. Syst. Evol. Microbiol.">
        <title>The Global Catalogue of Microorganisms (GCM) 10K type strain sequencing project: providing services to taxonomists for standard genome sequencing and annotation.</title>
        <authorList>
            <consortium name="The Broad Institute Genomics Platform"/>
            <consortium name="The Broad Institute Genome Sequencing Center for Infectious Disease"/>
            <person name="Wu L."/>
            <person name="Ma J."/>
        </authorList>
    </citation>
    <scope>NUCLEOTIDE SEQUENCE [LARGE SCALE GENOMIC DNA]</scope>
    <source>
        <strain evidence="2">JCM 31319</strain>
    </source>
</reference>
<accession>A0ABW3SW29</accession>
<evidence type="ECO:0000313" key="2">
    <source>
        <dbReference type="Proteomes" id="UP001597094"/>
    </source>
</evidence>
<comment type="caution">
    <text evidence="1">The sequence shown here is derived from an EMBL/GenBank/DDBJ whole genome shotgun (WGS) entry which is preliminary data.</text>
</comment>
<dbReference type="SMART" id="SM00710">
    <property type="entry name" value="PbH1"/>
    <property type="match status" value="6"/>
</dbReference>
<protein>
    <submittedName>
        <fullName evidence="1">Glycosyl hydrolase</fullName>
    </submittedName>
</protein>
<dbReference type="GO" id="GO:0016787">
    <property type="term" value="F:hydrolase activity"/>
    <property type="evidence" value="ECO:0007669"/>
    <property type="project" value="UniProtKB-KW"/>
</dbReference>
<proteinExistence type="predicted"/>
<dbReference type="EMBL" id="JBHTLD010000223">
    <property type="protein sequence ID" value="MFD1188157.1"/>
    <property type="molecule type" value="Genomic_DNA"/>
</dbReference>
<gene>
    <name evidence="1" type="ORF">ACFQ2O_18235</name>
</gene>
<evidence type="ECO:0000313" key="1">
    <source>
        <dbReference type="EMBL" id="MFD1188157.1"/>
    </source>
</evidence>
<dbReference type="Proteomes" id="UP001597094">
    <property type="component" value="Unassembled WGS sequence"/>
</dbReference>